<organism evidence="2 3">
    <name type="scientific">Clavibacter michiganensis subsp. michiganensis</name>
    <dbReference type="NCBI Taxonomy" id="33013"/>
    <lineage>
        <taxon>Bacteria</taxon>
        <taxon>Bacillati</taxon>
        <taxon>Actinomycetota</taxon>
        <taxon>Actinomycetes</taxon>
        <taxon>Micrococcales</taxon>
        <taxon>Microbacteriaceae</taxon>
        <taxon>Clavibacter</taxon>
    </lineage>
</organism>
<dbReference type="Proteomes" id="UP000195062">
    <property type="component" value="Unassembled WGS sequence"/>
</dbReference>
<dbReference type="EMBL" id="MDHH01000002">
    <property type="protein sequence ID" value="OUE02545.1"/>
    <property type="molecule type" value="Genomic_DNA"/>
</dbReference>
<feature type="compositionally biased region" description="Polar residues" evidence="1">
    <location>
        <begin position="30"/>
        <end position="39"/>
    </location>
</feature>
<protein>
    <submittedName>
        <fullName evidence="2">Uncharacterized protein</fullName>
    </submittedName>
</protein>
<comment type="caution">
    <text evidence="2">The sequence shown here is derived from an EMBL/GenBank/DDBJ whole genome shotgun (WGS) entry which is preliminary data.</text>
</comment>
<feature type="region of interest" description="Disordered" evidence="1">
    <location>
        <begin position="17"/>
        <end position="41"/>
    </location>
</feature>
<keyword evidence="3" id="KW-1185">Reference proteome</keyword>
<proteinExistence type="predicted"/>
<name>A0A251XHI3_CLAMM</name>
<evidence type="ECO:0000313" key="2">
    <source>
        <dbReference type="EMBL" id="OUE02545.1"/>
    </source>
</evidence>
<accession>A0A251XHI3</accession>
<reference evidence="2 3" key="1">
    <citation type="submission" date="2016-08" db="EMBL/GenBank/DDBJ databases">
        <title>Genome sequence of Clavibacter michiganensis subsp. michiganensis strain CASJ007.</title>
        <authorList>
            <person name="Thapa S.P."/>
            <person name="Coaker G."/>
        </authorList>
    </citation>
    <scope>NUCLEOTIDE SEQUENCE [LARGE SCALE GENOMIC DNA]</scope>
    <source>
        <strain evidence="2">CASJ007</strain>
    </source>
</reference>
<gene>
    <name evidence="2" type="ORF">CMMCAS07_11045</name>
</gene>
<sequence>MRSVIASAAIAGPTRFTSVRRTTRIRSAPATRTRTSSPGRTDCDAFARSSATFTCPARQAAVACDRVL</sequence>
<evidence type="ECO:0000256" key="1">
    <source>
        <dbReference type="SAM" id="MobiDB-lite"/>
    </source>
</evidence>
<evidence type="ECO:0000313" key="3">
    <source>
        <dbReference type="Proteomes" id="UP000195062"/>
    </source>
</evidence>
<dbReference type="AlphaFoldDB" id="A0A251XHI3"/>